<reference evidence="1 2" key="1">
    <citation type="submission" date="2024-05" db="EMBL/GenBank/DDBJ databases">
        <title>De novo assembly of an allotetraploid wild potato.</title>
        <authorList>
            <person name="Hosaka A.J."/>
        </authorList>
    </citation>
    <scope>NUCLEOTIDE SEQUENCE [LARGE SCALE GENOMIC DNA]</scope>
    <source>
        <tissue evidence="1">Young leaves</tissue>
    </source>
</reference>
<sequence length="140" mass="16337">MIVELLFLYKGSIAMKLSKQTHNLLLFLSTKLDITPTFSTYTHTKKEMAHRKEQLLAKIGQEGFDLIDEFWGKKKERPSPPQRQNNTAPYKYYPQKSHVVQLYPTEERVYNVNSYETVQMYQGVQYFSSKRKSSTAAAAF</sequence>
<organism evidence="1 2">
    <name type="scientific">Solanum stoloniferum</name>
    <dbReference type="NCBI Taxonomy" id="62892"/>
    <lineage>
        <taxon>Eukaryota</taxon>
        <taxon>Viridiplantae</taxon>
        <taxon>Streptophyta</taxon>
        <taxon>Embryophyta</taxon>
        <taxon>Tracheophyta</taxon>
        <taxon>Spermatophyta</taxon>
        <taxon>Magnoliopsida</taxon>
        <taxon>eudicotyledons</taxon>
        <taxon>Gunneridae</taxon>
        <taxon>Pentapetalae</taxon>
        <taxon>asterids</taxon>
        <taxon>lamiids</taxon>
        <taxon>Solanales</taxon>
        <taxon>Solanaceae</taxon>
        <taxon>Solanoideae</taxon>
        <taxon>Solaneae</taxon>
        <taxon>Solanum</taxon>
    </lineage>
</organism>
<comment type="caution">
    <text evidence="1">The sequence shown here is derived from an EMBL/GenBank/DDBJ whole genome shotgun (WGS) entry which is preliminary data.</text>
</comment>
<dbReference type="PANTHER" id="PTHR33484:SF15">
    <property type="match status" value="1"/>
</dbReference>
<dbReference type="PANTHER" id="PTHR33484">
    <property type="entry name" value="BNAC07G33360D PROTEIN"/>
    <property type="match status" value="1"/>
</dbReference>
<evidence type="ECO:0000313" key="1">
    <source>
        <dbReference type="EMBL" id="KAL3380201.1"/>
    </source>
</evidence>
<dbReference type="AlphaFoldDB" id="A0ABD2VKN5"/>
<name>A0ABD2VKN5_9SOLN</name>
<evidence type="ECO:0000313" key="2">
    <source>
        <dbReference type="Proteomes" id="UP001627284"/>
    </source>
</evidence>
<dbReference type="EMBL" id="JBJKTR010000001">
    <property type="protein sequence ID" value="KAL3380201.1"/>
    <property type="molecule type" value="Genomic_DNA"/>
</dbReference>
<protein>
    <submittedName>
        <fullName evidence="1">Uncharacterized protein</fullName>
    </submittedName>
</protein>
<accession>A0ABD2VKN5</accession>
<keyword evidence="2" id="KW-1185">Reference proteome</keyword>
<dbReference type="Proteomes" id="UP001627284">
    <property type="component" value="Unassembled WGS sequence"/>
</dbReference>
<gene>
    <name evidence="1" type="ORF">AABB24_000701</name>
</gene>
<proteinExistence type="predicted"/>